<gene>
    <name evidence="2" type="ORF">AV530_015600</name>
</gene>
<dbReference type="Proteomes" id="UP000190648">
    <property type="component" value="Unassembled WGS sequence"/>
</dbReference>
<evidence type="ECO:0000313" key="3">
    <source>
        <dbReference type="Proteomes" id="UP000190648"/>
    </source>
</evidence>
<evidence type="ECO:0000313" key="2">
    <source>
        <dbReference type="EMBL" id="OPJ84101.1"/>
    </source>
</evidence>
<comment type="caution">
    <text evidence="2">The sequence shown here is derived from an EMBL/GenBank/DDBJ whole genome shotgun (WGS) entry which is preliminary data.</text>
</comment>
<proteinExistence type="predicted"/>
<dbReference type="EMBL" id="LSYS01003057">
    <property type="protein sequence ID" value="OPJ84101.1"/>
    <property type="molecule type" value="Genomic_DNA"/>
</dbReference>
<protein>
    <submittedName>
        <fullName evidence="2">Uncharacterized protein</fullName>
    </submittedName>
</protein>
<dbReference type="AlphaFoldDB" id="A0A1V4KI77"/>
<keyword evidence="3" id="KW-1185">Reference proteome</keyword>
<reference evidence="2 3" key="1">
    <citation type="submission" date="2016-02" db="EMBL/GenBank/DDBJ databases">
        <title>Band-tailed pigeon sequencing and assembly.</title>
        <authorList>
            <person name="Soares A.E."/>
            <person name="Novak B.J."/>
            <person name="Rice E.S."/>
            <person name="O'Connell B."/>
            <person name="Chang D."/>
            <person name="Weber S."/>
            <person name="Shapiro B."/>
        </authorList>
    </citation>
    <scope>NUCLEOTIDE SEQUENCE [LARGE SCALE GENOMIC DNA]</scope>
    <source>
        <strain evidence="2">BTP2013</strain>
        <tissue evidence="2">Blood</tissue>
    </source>
</reference>
<name>A0A1V4KI77_PATFA</name>
<feature type="compositionally biased region" description="Basic and acidic residues" evidence="1">
    <location>
        <begin position="89"/>
        <end position="101"/>
    </location>
</feature>
<feature type="region of interest" description="Disordered" evidence="1">
    <location>
        <begin position="39"/>
        <end position="101"/>
    </location>
</feature>
<sequence length="101" mass="10865">MQPTVAEDAQENRARVFKGKGHKTCLLLGALQCQVFTRVGSTENSEKDAGSRQKGSPLTPTQRPPVLVSRTNTPLRFGKAEVPAASPPGEEKPSPAEQIKK</sequence>
<evidence type="ECO:0000256" key="1">
    <source>
        <dbReference type="SAM" id="MobiDB-lite"/>
    </source>
</evidence>
<accession>A0A1V4KI77</accession>
<organism evidence="2 3">
    <name type="scientific">Patagioenas fasciata monilis</name>
    <dbReference type="NCBI Taxonomy" id="372326"/>
    <lineage>
        <taxon>Eukaryota</taxon>
        <taxon>Metazoa</taxon>
        <taxon>Chordata</taxon>
        <taxon>Craniata</taxon>
        <taxon>Vertebrata</taxon>
        <taxon>Euteleostomi</taxon>
        <taxon>Archelosauria</taxon>
        <taxon>Archosauria</taxon>
        <taxon>Dinosauria</taxon>
        <taxon>Saurischia</taxon>
        <taxon>Theropoda</taxon>
        <taxon>Coelurosauria</taxon>
        <taxon>Aves</taxon>
        <taxon>Neognathae</taxon>
        <taxon>Neoaves</taxon>
        <taxon>Columbimorphae</taxon>
        <taxon>Columbiformes</taxon>
        <taxon>Columbidae</taxon>
        <taxon>Patagioenas</taxon>
    </lineage>
</organism>